<dbReference type="AlphaFoldDB" id="A0A0M9GC43"/>
<dbReference type="RefSeq" id="WP_054064676.1">
    <property type="nucleotide sequence ID" value="NZ_JSYZ01000030.1"/>
</dbReference>
<dbReference type="PIRSF" id="PIRSF018634">
    <property type="entry name" value="UCP018634"/>
    <property type="match status" value="1"/>
</dbReference>
<accession>A0A0M9GC43</accession>
<name>A0A0M9GC43_9PSED</name>
<organism evidence="1 2">
    <name type="scientific">Pseudomonas asplenii</name>
    <dbReference type="NCBI Taxonomy" id="53407"/>
    <lineage>
        <taxon>Bacteria</taxon>
        <taxon>Pseudomonadati</taxon>
        <taxon>Pseudomonadota</taxon>
        <taxon>Gammaproteobacteria</taxon>
        <taxon>Pseudomonadales</taxon>
        <taxon>Pseudomonadaceae</taxon>
        <taxon>Pseudomonas</taxon>
    </lineage>
</organism>
<dbReference type="STRING" id="50340.PF66_06071"/>
<keyword evidence="2" id="KW-1185">Reference proteome</keyword>
<comment type="caution">
    <text evidence="1">The sequence shown here is derived from an EMBL/GenBank/DDBJ whole genome shotgun (WGS) entry which is preliminary data.</text>
</comment>
<evidence type="ECO:0008006" key="3">
    <source>
        <dbReference type="Google" id="ProtNLM"/>
    </source>
</evidence>
<sequence>MRYRVFKTRGFAASARKARIDDAELVLAMGAVVRGQADNLGGGVWKKRLNENRHRSIVLARGGCYWIFQFLFAKSDQGNISQQELKAFRALAKAYENLSSRQIGQLLEMREFVEIAYEQAV</sequence>
<reference evidence="1 2" key="1">
    <citation type="journal article" date="2015" name="PLoS ONE">
        <title>Rice-Infecting Pseudomonas Genomes Are Highly Accessorized and Harbor Multiple Putative Virulence Mechanisms to Cause Sheath Brown Rot.</title>
        <authorList>
            <person name="Quibod I.L."/>
            <person name="Grande G."/>
            <person name="Oreiro E.G."/>
            <person name="Borja F.N."/>
            <person name="Dossa G.S."/>
            <person name="Mauleon R."/>
            <person name="Cruz C.V."/>
            <person name="Oliva R."/>
        </authorList>
    </citation>
    <scope>NUCLEOTIDE SEQUENCE [LARGE SCALE GENOMIC DNA]</scope>
    <source>
        <strain evidence="1 2">IRRI 6609</strain>
    </source>
</reference>
<dbReference type="PATRIC" id="fig|50340.43.peg.4306"/>
<dbReference type="InterPro" id="IPR009387">
    <property type="entry name" value="HigB-2"/>
</dbReference>
<evidence type="ECO:0000313" key="1">
    <source>
        <dbReference type="EMBL" id="KPA87440.1"/>
    </source>
</evidence>
<protein>
    <recommendedName>
        <fullName evidence="3">Addiction module toxin RelE</fullName>
    </recommendedName>
</protein>
<dbReference type="Pfam" id="PF06296">
    <property type="entry name" value="RelE"/>
    <property type="match status" value="1"/>
</dbReference>
<gene>
    <name evidence="1" type="ORF">PF66_06071</name>
</gene>
<evidence type="ECO:0000313" key="2">
    <source>
        <dbReference type="Proteomes" id="UP000037931"/>
    </source>
</evidence>
<dbReference type="Proteomes" id="UP000037931">
    <property type="component" value="Unassembled WGS sequence"/>
</dbReference>
<dbReference type="OrthoDB" id="8607264at2"/>
<proteinExistence type="predicted"/>
<dbReference type="EMBL" id="JSYZ01000030">
    <property type="protein sequence ID" value="KPA87440.1"/>
    <property type="molecule type" value="Genomic_DNA"/>
</dbReference>